<evidence type="ECO:0000313" key="8">
    <source>
        <dbReference type="EMBL" id="PZO44623.1"/>
    </source>
</evidence>
<dbReference type="InterPro" id="IPR050644">
    <property type="entry name" value="PG_Glycine_Bridge_Synth"/>
</dbReference>
<comment type="caution">
    <text evidence="8">The sequence shown here is derived from an EMBL/GenBank/DDBJ whole genome shotgun (WGS) entry which is preliminary data.</text>
</comment>
<dbReference type="SUPFAM" id="SSF55729">
    <property type="entry name" value="Acyl-CoA N-acyltransferases (Nat)"/>
    <property type="match status" value="2"/>
</dbReference>
<dbReference type="GO" id="GO:0071555">
    <property type="term" value="P:cell wall organization"/>
    <property type="evidence" value="ECO:0007669"/>
    <property type="project" value="UniProtKB-KW"/>
</dbReference>
<gene>
    <name evidence="8" type="ORF">DCF19_01475</name>
</gene>
<evidence type="ECO:0000259" key="7">
    <source>
        <dbReference type="Pfam" id="PF13480"/>
    </source>
</evidence>
<keyword evidence="3" id="KW-0133">Cell shape</keyword>
<dbReference type="Proteomes" id="UP000249467">
    <property type="component" value="Unassembled WGS sequence"/>
</dbReference>
<dbReference type="PANTHER" id="PTHR36174:SF1">
    <property type="entry name" value="LIPID II:GLYCINE GLYCYLTRANSFERASE"/>
    <property type="match status" value="1"/>
</dbReference>
<dbReference type="InterPro" id="IPR016181">
    <property type="entry name" value="Acyl_CoA_acyltransferase"/>
</dbReference>
<evidence type="ECO:0000256" key="3">
    <source>
        <dbReference type="ARBA" id="ARBA00022960"/>
    </source>
</evidence>
<evidence type="ECO:0000256" key="2">
    <source>
        <dbReference type="ARBA" id="ARBA00022679"/>
    </source>
</evidence>
<dbReference type="PROSITE" id="PS51191">
    <property type="entry name" value="FEMABX"/>
    <property type="match status" value="1"/>
</dbReference>
<name>A0A2W4WHM7_9CYAN</name>
<evidence type="ECO:0000256" key="5">
    <source>
        <dbReference type="ARBA" id="ARBA00023315"/>
    </source>
</evidence>
<dbReference type="AlphaFoldDB" id="A0A2W4WHM7"/>
<evidence type="ECO:0000256" key="6">
    <source>
        <dbReference type="ARBA" id="ARBA00023316"/>
    </source>
</evidence>
<evidence type="ECO:0000313" key="9">
    <source>
        <dbReference type="Proteomes" id="UP000249467"/>
    </source>
</evidence>
<protein>
    <submittedName>
        <fullName evidence="8">Methicillin resistance protein</fullName>
    </submittedName>
</protein>
<keyword evidence="4" id="KW-0573">Peptidoglycan synthesis</keyword>
<comment type="similarity">
    <text evidence="1">Belongs to the FemABX family.</text>
</comment>
<dbReference type="GO" id="GO:0016755">
    <property type="term" value="F:aminoacyltransferase activity"/>
    <property type="evidence" value="ECO:0007669"/>
    <property type="project" value="InterPro"/>
</dbReference>
<keyword evidence="2" id="KW-0808">Transferase</keyword>
<accession>A0A2W4WHM7</accession>
<organism evidence="8 9">
    <name type="scientific">Pseudanabaena frigida</name>
    <dbReference type="NCBI Taxonomy" id="945775"/>
    <lineage>
        <taxon>Bacteria</taxon>
        <taxon>Bacillati</taxon>
        <taxon>Cyanobacteriota</taxon>
        <taxon>Cyanophyceae</taxon>
        <taxon>Pseudanabaenales</taxon>
        <taxon>Pseudanabaenaceae</taxon>
        <taxon>Pseudanabaena</taxon>
    </lineage>
</organism>
<dbReference type="PANTHER" id="PTHR36174">
    <property type="entry name" value="LIPID II:GLYCINE GLYCYLTRANSFERASE"/>
    <property type="match status" value="1"/>
</dbReference>
<proteinExistence type="inferred from homology"/>
<dbReference type="GO" id="GO:0009252">
    <property type="term" value="P:peptidoglycan biosynthetic process"/>
    <property type="evidence" value="ECO:0007669"/>
    <property type="project" value="UniProtKB-KW"/>
</dbReference>
<evidence type="ECO:0000256" key="1">
    <source>
        <dbReference type="ARBA" id="ARBA00009943"/>
    </source>
</evidence>
<dbReference type="InterPro" id="IPR003447">
    <property type="entry name" value="FEMABX"/>
</dbReference>
<dbReference type="GO" id="GO:0008360">
    <property type="term" value="P:regulation of cell shape"/>
    <property type="evidence" value="ECO:0007669"/>
    <property type="project" value="UniProtKB-KW"/>
</dbReference>
<dbReference type="Gene3D" id="3.40.630.30">
    <property type="match status" value="1"/>
</dbReference>
<sequence>MQSWSWANFRELDGYQTFRYGLFDEFHQLIGGCIFYFYPQRSSANIIFAPAAPILPKKYQVEGIQVLLAEAAKLAKNLEISGGAISLRIEPLLLKKPEWLNQDFRRSPADLMPSETLWIDLQKSESELLAEMLPKGRYNLRLSQRYGVETFFTSEDAAIPHFYDLFYETAQRQRFLSEPYGFFIKLCQTLFRAGMAEIGFAKYDGEILVAILLVYWGDRCTYLYGGRSERDRQVMPVYALHWAAMQRAKQHGHKIYDFYGYSDDPNHAYYKFSRFKRQFGGKVVKTIGAHDYFFYDRLADTIISLLK</sequence>
<dbReference type="InterPro" id="IPR038740">
    <property type="entry name" value="BioF2-like_GNAT_dom"/>
</dbReference>
<reference evidence="8 9" key="2">
    <citation type="submission" date="2018-06" db="EMBL/GenBank/DDBJ databases">
        <title>Metagenomic assembly of (sub)arctic Cyanobacteria and their associated microbiome from non-axenic cultures.</title>
        <authorList>
            <person name="Baurain D."/>
        </authorList>
    </citation>
    <scope>NUCLEOTIDE SEQUENCE [LARGE SCALE GENOMIC DNA]</scope>
    <source>
        <strain evidence="8">ULC066bin1</strain>
    </source>
</reference>
<reference evidence="8 9" key="1">
    <citation type="submission" date="2018-04" db="EMBL/GenBank/DDBJ databases">
        <authorList>
            <person name="Go L.Y."/>
            <person name="Mitchell J.A."/>
        </authorList>
    </citation>
    <scope>NUCLEOTIDE SEQUENCE [LARGE SCALE GENOMIC DNA]</scope>
    <source>
        <strain evidence="8">ULC066bin1</strain>
    </source>
</reference>
<dbReference type="EMBL" id="QBML01000002">
    <property type="protein sequence ID" value="PZO44623.1"/>
    <property type="molecule type" value="Genomic_DNA"/>
</dbReference>
<keyword evidence="5" id="KW-0012">Acyltransferase</keyword>
<dbReference type="Pfam" id="PF13480">
    <property type="entry name" value="Acetyltransf_6"/>
    <property type="match status" value="1"/>
</dbReference>
<evidence type="ECO:0000256" key="4">
    <source>
        <dbReference type="ARBA" id="ARBA00022984"/>
    </source>
</evidence>
<keyword evidence="6" id="KW-0961">Cell wall biogenesis/degradation</keyword>
<feature type="domain" description="BioF2-like acetyltransferase" evidence="7">
    <location>
        <begin position="140"/>
        <end position="263"/>
    </location>
</feature>